<organism evidence="2 3">
    <name type="scientific">Novipirellula herctigrandis</name>
    <dbReference type="NCBI Taxonomy" id="2527986"/>
    <lineage>
        <taxon>Bacteria</taxon>
        <taxon>Pseudomonadati</taxon>
        <taxon>Planctomycetota</taxon>
        <taxon>Planctomycetia</taxon>
        <taxon>Pirellulales</taxon>
        <taxon>Pirellulaceae</taxon>
        <taxon>Novipirellula</taxon>
    </lineage>
</organism>
<dbReference type="InterPro" id="IPR027417">
    <property type="entry name" value="P-loop_NTPase"/>
</dbReference>
<evidence type="ECO:0000313" key="2">
    <source>
        <dbReference type="EMBL" id="TWT84783.1"/>
    </source>
</evidence>
<dbReference type="InterPro" id="IPR008571">
    <property type="entry name" value="HerA-like"/>
</dbReference>
<proteinExistence type="predicted"/>
<dbReference type="PANTHER" id="PTHR42957:SF1">
    <property type="entry name" value="HELICASE MJ1565-RELATED"/>
    <property type="match status" value="1"/>
</dbReference>
<dbReference type="RefSeq" id="WP_146402656.1">
    <property type="nucleotide sequence ID" value="NZ_SJPJ01000001.1"/>
</dbReference>
<dbReference type="Proteomes" id="UP000315010">
    <property type="component" value="Unassembled WGS sequence"/>
</dbReference>
<sequence>MLTSTAGNERGIRYSEQVFANLGRYPFTLLVLPVDGSATLAVQCKAKHHHAIGRELQAAYPDLRISKTDDAILKPINRRRSKSLTLWPCYFSLRPYGAFWNEADRSVTDPIASLLAAIAPDGNPVRAMIALQCKPLSFLRRKLFARRCEKKGDPEKPNHQVYRCRLRVSVDAPRRESRLAKERLSEVRAVFGQYESGTPASFYAIPFYPFMFALNDVELATIWHPSTVNVKATKMKTNDSRELEAPLHIGSEKEAGTAVLGTLAFRGDRQPFGIKRDDRRRHLAIIGKTGMGKSTLLQQLIVSDMAAGRGVGLIDPHGDLADEVLKFVPKHRTGDVLLLDAGERAFPPACNPLHCGQGTDTSLTASGVVSAFKKLYGDSWGPRLEHILRNSVLALVEVKGTSLISLMRMLSDEKFRESIVNQVDDPLVRAFWLDEFANKPAKWKEEAVAPIQNKVGQFLASPLLRSIVGQVPGRIDLRQAMDRERIVIVNLSKGRIGEDACTLLGALLVTGLQQAAMSRSDVPEAQRKDFYMYVDEFQNFATDSFGTILSEARKYRLNLILANQFLDQMEEGTRQAVFGNVGSMLCFQVGTTDAEVLAPQLAGDVTPPDLVALPKYQAYARLLVDGMPSKPFSMQTMPPAKLRGADRSEIIRRTSRRQYSRPIDSVLRVAAGELRIR</sequence>
<dbReference type="Pfam" id="PF01935">
    <property type="entry name" value="DUF87"/>
    <property type="match status" value="1"/>
</dbReference>
<dbReference type="SUPFAM" id="SSF52540">
    <property type="entry name" value="P-loop containing nucleoside triphosphate hydrolases"/>
    <property type="match status" value="1"/>
</dbReference>
<dbReference type="CDD" id="cd01127">
    <property type="entry name" value="TrwB_TraG_TraD_VirD4"/>
    <property type="match status" value="1"/>
</dbReference>
<dbReference type="Gene3D" id="3.40.50.300">
    <property type="entry name" value="P-loop containing nucleotide triphosphate hydrolases"/>
    <property type="match status" value="2"/>
</dbReference>
<name>A0A5C5ZE28_9BACT</name>
<evidence type="ECO:0000313" key="3">
    <source>
        <dbReference type="Proteomes" id="UP000315010"/>
    </source>
</evidence>
<dbReference type="EMBL" id="SJPJ01000001">
    <property type="protein sequence ID" value="TWT84783.1"/>
    <property type="molecule type" value="Genomic_DNA"/>
</dbReference>
<dbReference type="PANTHER" id="PTHR42957">
    <property type="entry name" value="HELICASE MJ1565-RELATED"/>
    <property type="match status" value="1"/>
</dbReference>
<keyword evidence="3" id="KW-1185">Reference proteome</keyword>
<dbReference type="AlphaFoldDB" id="A0A5C5ZE28"/>
<reference evidence="2 3" key="1">
    <citation type="submission" date="2019-02" db="EMBL/GenBank/DDBJ databases">
        <title>Deep-cultivation of Planctomycetes and their phenomic and genomic characterization uncovers novel biology.</title>
        <authorList>
            <person name="Wiegand S."/>
            <person name="Jogler M."/>
            <person name="Boedeker C."/>
            <person name="Pinto D."/>
            <person name="Vollmers J."/>
            <person name="Rivas-Marin E."/>
            <person name="Kohn T."/>
            <person name="Peeters S.H."/>
            <person name="Heuer A."/>
            <person name="Rast P."/>
            <person name="Oberbeckmann S."/>
            <person name="Bunk B."/>
            <person name="Jeske O."/>
            <person name="Meyerdierks A."/>
            <person name="Storesund J.E."/>
            <person name="Kallscheuer N."/>
            <person name="Luecker S."/>
            <person name="Lage O.M."/>
            <person name="Pohl T."/>
            <person name="Merkel B.J."/>
            <person name="Hornburger P."/>
            <person name="Mueller R.-W."/>
            <person name="Bruemmer F."/>
            <person name="Labrenz M."/>
            <person name="Spormann A.M."/>
            <person name="Op Den Camp H."/>
            <person name="Overmann J."/>
            <person name="Amann R."/>
            <person name="Jetten M.S.M."/>
            <person name="Mascher T."/>
            <person name="Medema M.H."/>
            <person name="Devos D.P."/>
            <person name="Kaster A.-K."/>
            <person name="Ovreas L."/>
            <person name="Rohde M."/>
            <person name="Galperin M.Y."/>
            <person name="Jogler C."/>
        </authorList>
    </citation>
    <scope>NUCLEOTIDE SEQUENCE [LARGE SCALE GENOMIC DNA]</scope>
    <source>
        <strain evidence="2 3">CA13</strain>
    </source>
</reference>
<protein>
    <submittedName>
        <fullName evidence="2">AAA-like domain protein</fullName>
    </submittedName>
</protein>
<feature type="domain" description="Helicase HerA central" evidence="1">
    <location>
        <begin position="260"/>
        <end position="334"/>
    </location>
</feature>
<gene>
    <name evidence="2" type="ORF">CA13_62630</name>
</gene>
<accession>A0A5C5ZE28</accession>
<comment type="caution">
    <text evidence="2">The sequence shown here is derived from an EMBL/GenBank/DDBJ whole genome shotgun (WGS) entry which is preliminary data.</text>
</comment>
<evidence type="ECO:0000259" key="1">
    <source>
        <dbReference type="Pfam" id="PF01935"/>
    </source>
</evidence>
<dbReference type="OrthoDB" id="9806951at2"/>
<dbReference type="InterPro" id="IPR002789">
    <property type="entry name" value="HerA_central"/>
</dbReference>